<dbReference type="Proteomes" id="UP000034680">
    <property type="component" value="Unassembled WGS sequence"/>
</dbReference>
<evidence type="ECO:0000256" key="1">
    <source>
        <dbReference type="SAM" id="SignalP"/>
    </source>
</evidence>
<sequence>MKSQYFTLPALQMAAAAFFATTAQAQQSTNTVSCVDKENVRVEDVNCDGSKSGGSFFLVKSKEQPAIGQVVTHITAGPVDSAAPAARKAAGFPEQGLVEGGFGRRGFKREDCNDSADCKENCCNSSS</sequence>
<organism evidence="2 3">
    <name type="scientific">Diaporthe ampelina</name>
    <dbReference type="NCBI Taxonomy" id="1214573"/>
    <lineage>
        <taxon>Eukaryota</taxon>
        <taxon>Fungi</taxon>
        <taxon>Dikarya</taxon>
        <taxon>Ascomycota</taxon>
        <taxon>Pezizomycotina</taxon>
        <taxon>Sordariomycetes</taxon>
        <taxon>Sordariomycetidae</taxon>
        <taxon>Diaporthales</taxon>
        <taxon>Diaporthaceae</taxon>
        <taxon>Diaporthe</taxon>
    </lineage>
</organism>
<reference evidence="2 3" key="2">
    <citation type="submission" date="2015-05" db="EMBL/GenBank/DDBJ databases">
        <authorList>
            <person name="Morales-Cruz A."/>
            <person name="Amrine K.C."/>
            <person name="Cantu D."/>
        </authorList>
    </citation>
    <scope>NUCLEOTIDE SEQUENCE [LARGE SCALE GENOMIC DNA]</scope>
    <source>
        <strain evidence="2">DA912</strain>
    </source>
</reference>
<accession>A0A0G2HS71</accession>
<evidence type="ECO:0000313" key="2">
    <source>
        <dbReference type="EMBL" id="KKY37703.1"/>
    </source>
</evidence>
<keyword evidence="1" id="KW-0732">Signal</keyword>
<evidence type="ECO:0000313" key="3">
    <source>
        <dbReference type="Proteomes" id="UP000034680"/>
    </source>
</evidence>
<dbReference type="EMBL" id="LCUC01000075">
    <property type="protein sequence ID" value="KKY37703.1"/>
    <property type="molecule type" value="Genomic_DNA"/>
</dbReference>
<protein>
    <submittedName>
        <fullName evidence="2">Uncharacterized protein</fullName>
    </submittedName>
</protein>
<reference evidence="2 3" key="1">
    <citation type="submission" date="2015-05" db="EMBL/GenBank/DDBJ databases">
        <title>Distinctive expansion of gene families associated with plant cell wall degradation and secondary metabolism in the genomes of grapevine trunk pathogens.</title>
        <authorList>
            <person name="Lawrence D.P."/>
            <person name="Travadon R."/>
            <person name="Rolshausen P.E."/>
            <person name="Baumgartner K."/>
        </authorList>
    </citation>
    <scope>NUCLEOTIDE SEQUENCE [LARGE SCALE GENOMIC DNA]</scope>
    <source>
        <strain evidence="2">DA912</strain>
    </source>
</reference>
<proteinExistence type="predicted"/>
<comment type="caution">
    <text evidence="2">The sequence shown here is derived from an EMBL/GenBank/DDBJ whole genome shotgun (WGS) entry which is preliminary data.</text>
</comment>
<dbReference type="AlphaFoldDB" id="A0A0G2HS71"/>
<dbReference type="OrthoDB" id="4840825at2759"/>
<feature type="chain" id="PRO_5002545499" evidence="1">
    <location>
        <begin position="26"/>
        <end position="127"/>
    </location>
</feature>
<feature type="signal peptide" evidence="1">
    <location>
        <begin position="1"/>
        <end position="25"/>
    </location>
</feature>
<name>A0A0G2HS71_9PEZI</name>
<gene>
    <name evidence="2" type="ORF">UCDDA912_g02289</name>
</gene>
<keyword evidence="3" id="KW-1185">Reference proteome</keyword>